<dbReference type="SUPFAM" id="SSF54909">
    <property type="entry name" value="Dimeric alpha+beta barrel"/>
    <property type="match status" value="1"/>
</dbReference>
<dbReference type="InterPro" id="IPR011008">
    <property type="entry name" value="Dimeric_a/b-barrel"/>
</dbReference>
<dbReference type="EMBL" id="LT629792">
    <property type="protein sequence ID" value="SDT93817.1"/>
    <property type="molecule type" value="Genomic_DNA"/>
</dbReference>
<dbReference type="InterPro" id="IPR005545">
    <property type="entry name" value="YCII"/>
</dbReference>
<comment type="similarity">
    <text evidence="1">Belongs to the YciI family.</text>
</comment>
<sequence>MRIYVVEYTYDTKLNSLTQDFRPAHRRFLRDLYAKDVLLSSGWLRDAMHEGALIILKAESANVALKILEDDPFYVQGFIIDRRIMQWEPTIGSLAEEFDTKFPYS</sequence>
<protein>
    <recommendedName>
        <fullName evidence="2">YCII-related domain-containing protein</fullName>
    </recommendedName>
</protein>
<dbReference type="PANTHER" id="PTHR37828:SF1">
    <property type="entry name" value="YCII-RELATED DOMAIN-CONTAINING PROTEIN"/>
    <property type="match status" value="1"/>
</dbReference>
<reference evidence="3 4" key="1">
    <citation type="submission" date="2016-10" db="EMBL/GenBank/DDBJ databases">
        <authorList>
            <person name="Varghese N."/>
            <person name="Submissions S."/>
        </authorList>
    </citation>
    <scope>NUCLEOTIDE SEQUENCE [LARGE SCALE GENOMIC DNA]</scope>
    <source>
        <strain evidence="3 4">DSM 9169</strain>
    </source>
</reference>
<proteinExistence type="inferred from homology"/>
<evidence type="ECO:0000256" key="1">
    <source>
        <dbReference type="ARBA" id="ARBA00007689"/>
    </source>
</evidence>
<name>A0ABY0V7C7_9ACTO</name>
<evidence type="ECO:0000259" key="2">
    <source>
        <dbReference type="Pfam" id="PF03795"/>
    </source>
</evidence>
<dbReference type="Gene3D" id="3.30.70.1060">
    <property type="entry name" value="Dimeric alpha+beta barrel"/>
    <property type="match status" value="1"/>
</dbReference>
<dbReference type="Proteomes" id="UP000198976">
    <property type="component" value="Chromosome I"/>
</dbReference>
<dbReference type="Pfam" id="PF03795">
    <property type="entry name" value="YCII"/>
    <property type="match status" value="1"/>
</dbReference>
<gene>
    <name evidence="3" type="ORF">SAMN04489714_1059</name>
</gene>
<accession>A0ABY0V7C7</accession>
<keyword evidence="4" id="KW-1185">Reference proteome</keyword>
<evidence type="ECO:0000313" key="4">
    <source>
        <dbReference type="Proteomes" id="UP000198976"/>
    </source>
</evidence>
<dbReference type="PANTHER" id="PTHR37828">
    <property type="entry name" value="GSR2449 PROTEIN"/>
    <property type="match status" value="1"/>
</dbReference>
<feature type="domain" description="YCII-related" evidence="2">
    <location>
        <begin position="2"/>
        <end position="88"/>
    </location>
</feature>
<dbReference type="RefSeq" id="WP_058236659.1">
    <property type="nucleotide sequence ID" value="NZ_LT629792.1"/>
</dbReference>
<organism evidence="3 4">
    <name type="scientific">Schaalia radingae</name>
    <dbReference type="NCBI Taxonomy" id="131110"/>
    <lineage>
        <taxon>Bacteria</taxon>
        <taxon>Bacillati</taxon>
        <taxon>Actinomycetota</taxon>
        <taxon>Actinomycetes</taxon>
        <taxon>Actinomycetales</taxon>
        <taxon>Actinomycetaceae</taxon>
        <taxon>Schaalia</taxon>
    </lineage>
</organism>
<evidence type="ECO:0000313" key="3">
    <source>
        <dbReference type="EMBL" id="SDT93817.1"/>
    </source>
</evidence>